<accession>A0A645JMS2</accession>
<name>A0A645JMS2_9ZZZZ</name>
<evidence type="ECO:0000313" key="1">
    <source>
        <dbReference type="EMBL" id="MPN61624.1"/>
    </source>
</evidence>
<dbReference type="AlphaFoldDB" id="A0A645JMS2"/>
<dbReference type="EMBL" id="VSSQ01138486">
    <property type="protein sequence ID" value="MPN61624.1"/>
    <property type="molecule type" value="Genomic_DNA"/>
</dbReference>
<comment type="caution">
    <text evidence="1">The sequence shown here is derived from an EMBL/GenBank/DDBJ whole genome shotgun (WGS) entry which is preliminary data.</text>
</comment>
<gene>
    <name evidence="1" type="ORF">SDC9_209362</name>
</gene>
<sequence>MPPPNDYFVNPDKPYFENGMDQYGRRHYEETEAMSPETGNILAKNFQEMVSTMHENLK</sequence>
<reference evidence="1" key="1">
    <citation type="submission" date="2019-08" db="EMBL/GenBank/DDBJ databases">
        <authorList>
            <person name="Kucharzyk K."/>
            <person name="Murdoch R.W."/>
            <person name="Higgins S."/>
            <person name="Loffler F."/>
        </authorList>
    </citation>
    <scope>NUCLEOTIDE SEQUENCE</scope>
</reference>
<organism evidence="1">
    <name type="scientific">bioreactor metagenome</name>
    <dbReference type="NCBI Taxonomy" id="1076179"/>
    <lineage>
        <taxon>unclassified sequences</taxon>
        <taxon>metagenomes</taxon>
        <taxon>ecological metagenomes</taxon>
    </lineage>
</organism>
<protein>
    <submittedName>
        <fullName evidence="1">Uncharacterized protein</fullName>
    </submittedName>
</protein>
<proteinExistence type="predicted"/>